<feature type="chain" id="PRO_5038758814" description="Tetratricopeptide repeat protein" evidence="1">
    <location>
        <begin position="18"/>
        <end position="313"/>
    </location>
</feature>
<sequence>MKRLMFLFCSLSLTAVSCGPSTFTMDVEMRDVSSSGLDLAKKTFSVVYIDNGDAVDSTFCASAADGFAQRLESGYFSGERVINVFRLDSIPGADYAAKDTLVNILMDVGTDVVFLLEPPVLGQATVGEPVKVRAGGKIPADSSYLSEAEVPFTIRLNVYDSMNEADSVFSFNGKSTARPVAYSDGNDTGEEILEKALSAIDEPAGTIGQRLADSFLSTWKNEGYQVIYYTGNKWLEAAYAASDYRWKEAMDIWMELLSTGNLQKRSCAEYNISIACYMLGAYDLALEWLDRSDKDYPLYQSRSLRKQIVSRME</sequence>
<evidence type="ECO:0000313" key="2">
    <source>
        <dbReference type="EMBL" id="MBO8467132.1"/>
    </source>
</evidence>
<evidence type="ECO:0008006" key="4">
    <source>
        <dbReference type="Google" id="ProtNLM"/>
    </source>
</evidence>
<evidence type="ECO:0000256" key="1">
    <source>
        <dbReference type="SAM" id="SignalP"/>
    </source>
</evidence>
<dbReference type="AlphaFoldDB" id="A0A9D9NB23"/>
<keyword evidence="1" id="KW-0732">Signal</keyword>
<reference evidence="2" key="2">
    <citation type="journal article" date="2021" name="PeerJ">
        <title>Extensive microbial diversity within the chicken gut microbiome revealed by metagenomics and culture.</title>
        <authorList>
            <person name="Gilroy R."/>
            <person name="Ravi A."/>
            <person name="Getino M."/>
            <person name="Pursley I."/>
            <person name="Horton D.L."/>
            <person name="Alikhan N.F."/>
            <person name="Baker D."/>
            <person name="Gharbi K."/>
            <person name="Hall N."/>
            <person name="Watson M."/>
            <person name="Adriaenssens E.M."/>
            <person name="Foster-Nyarko E."/>
            <person name="Jarju S."/>
            <person name="Secka A."/>
            <person name="Antonio M."/>
            <person name="Oren A."/>
            <person name="Chaudhuri R.R."/>
            <person name="La Ragione R."/>
            <person name="Hildebrand F."/>
            <person name="Pallen M.J."/>
        </authorList>
    </citation>
    <scope>NUCLEOTIDE SEQUENCE</scope>
    <source>
        <strain evidence="2">B1-15692</strain>
    </source>
</reference>
<reference evidence="2" key="1">
    <citation type="submission" date="2020-10" db="EMBL/GenBank/DDBJ databases">
        <authorList>
            <person name="Gilroy R."/>
        </authorList>
    </citation>
    <scope>NUCLEOTIDE SEQUENCE</scope>
    <source>
        <strain evidence="2">B1-15692</strain>
    </source>
</reference>
<proteinExistence type="predicted"/>
<dbReference type="Proteomes" id="UP000823660">
    <property type="component" value="Unassembled WGS sequence"/>
</dbReference>
<gene>
    <name evidence="2" type="ORF">IAB99_05145</name>
</gene>
<name>A0A9D9NB23_9BACT</name>
<accession>A0A9D9NB23</accession>
<comment type="caution">
    <text evidence="2">The sequence shown here is derived from an EMBL/GenBank/DDBJ whole genome shotgun (WGS) entry which is preliminary data.</text>
</comment>
<organism evidence="2 3">
    <name type="scientific">Candidatus Cryptobacteroides faecipullorum</name>
    <dbReference type="NCBI Taxonomy" id="2840764"/>
    <lineage>
        <taxon>Bacteria</taxon>
        <taxon>Pseudomonadati</taxon>
        <taxon>Bacteroidota</taxon>
        <taxon>Bacteroidia</taxon>
        <taxon>Bacteroidales</taxon>
        <taxon>Candidatus Cryptobacteroides</taxon>
    </lineage>
</organism>
<dbReference type="InterPro" id="IPR011990">
    <property type="entry name" value="TPR-like_helical_dom_sf"/>
</dbReference>
<dbReference type="PROSITE" id="PS51257">
    <property type="entry name" value="PROKAR_LIPOPROTEIN"/>
    <property type="match status" value="1"/>
</dbReference>
<evidence type="ECO:0000313" key="3">
    <source>
        <dbReference type="Proteomes" id="UP000823660"/>
    </source>
</evidence>
<dbReference type="EMBL" id="JADIMH010000030">
    <property type="protein sequence ID" value="MBO8467132.1"/>
    <property type="molecule type" value="Genomic_DNA"/>
</dbReference>
<feature type="signal peptide" evidence="1">
    <location>
        <begin position="1"/>
        <end position="17"/>
    </location>
</feature>
<dbReference type="Pfam" id="PF19867">
    <property type="entry name" value="DUF6340"/>
    <property type="match status" value="1"/>
</dbReference>
<dbReference type="Gene3D" id="1.25.40.10">
    <property type="entry name" value="Tetratricopeptide repeat domain"/>
    <property type="match status" value="1"/>
</dbReference>
<protein>
    <recommendedName>
        <fullName evidence="4">Tetratricopeptide repeat protein</fullName>
    </recommendedName>
</protein>
<dbReference type="InterPro" id="IPR045921">
    <property type="entry name" value="DUF6340"/>
</dbReference>